<proteinExistence type="predicted"/>
<dbReference type="Proteomes" id="UP000640725">
    <property type="component" value="Unassembled WGS sequence"/>
</dbReference>
<dbReference type="EMBL" id="JADEWU010000029">
    <property type="protein sequence ID" value="MBE9144285.1"/>
    <property type="molecule type" value="Genomic_DNA"/>
</dbReference>
<dbReference type="RefSeq" id="WP_193869796.1">
    <property type="nucleotide sequence ID" value="NZ_JADEWU010000029.1"/>
</dbReference>
<keyword evidence="2" id="KW-1185">Reference proteome</keyword>
<organism evidence="1 2">
    <name type="scientific">Planktothrix mougeotii LEGE 06226</name>
    <dbReference type="NCBI Taxonomy" id="1828728"/>
    <lineage>
        <taxon>Bacteria</taxon>
        <taxon>Bacillati</taxon>
        <taxon>Cyanobacteriota</taxon>
        <taxon>Cyanophyceae</taxon>
        <taxon>Oscillatoriophycideae</taxon>
        <taxon>Oscillatoriales</taxon>
        <taxon>Microcoleaceae</taxon>
        <taxon>Planktothrix</taxon>
    </lineage>
</organism>
<gene>
    <name evidence="1" type="ORF">IQ236_13810</name>
</gene>
<evidence type="ECO:0000313" key="1">
    <source>
        <dbReference type="EMBL" id="MBE9144285.1"/>
    </source>
</evidence>
<sequence>MNKRDDIVQKFSTFLSFGDHKAIWQADAQLERRMKYLVESDPEAKAEFWARHFLTIFRNLSQEGCQEFTEFDNKKLYNYTDSITTTRSKALEIPSLIIARHLSAYLQEACLWAAQKSYHKYKFIRYKYPVEEYFQMASSFAHLPAKLLKNFNLEHPRSNIEGYARTVLFRLIRDQLYQQDLEVKREKFSDYGLLRVLNAKELKESLLSYGIQQSKLDLYQIVWQYFNEIYPDHKEGYNCNLELDNPEILRQIAESYNQRINQLNLSEKVAQEDTIQEMLAICIKAARNYRTKQFIPLEEYDNISDLNPTPLEIVIQQEETQQIQLIISKLFANLPEVGQIILILWQGLELTQSEIATVVKSQYTDLQKQYQVARHLARYTKTLLKEFVIEWNQVNPSQAIQDEQSLEIIKAALDECLQLHCQQLVTSILQNAIHGMNEGNQLLVFTSKINNISDDISRVKQTLINRFIFNLEVELNLNKDTLFLAKNKISNFVEEVLISIKH</sequence>
<evidence type="ECO:0000313" key="2">
    <source>
        <dbReference type="Proteomes" id="UP000640725"/>
    </source>
</evidence>
<comment type="caution">
    <text evidence="1">The sequence shown here is derived from an EMBL/GenBank/DDBJ whole genome shotgun (WGS) entry which is preliminary data.</text>
</comment>
<reference evidence="1 2" key="1">
    <citation type="submission" date="2020-10" db="EMBL/GenBank/DDBJ databases">
        <authorList>
            <person name="Castelo-Branco R."/>
            <person name="Eusebio N."/>
            <person name="Adriana R."/>
            <person name="Vieira A."/>
            <person name="Brugerolle De Fraissinette N."/>
            <person name="Rezende De Castro R."/>
            <person name="Schneider M.P."/>
            <person name="Vasconcelos V."/>
            <person name="Leao P.N."/>
        </authorList>
    </citation>
    <scope>NUCLEOTIDE SEQUENCE [LARGE SCALE GENOMIC DNA]</scope>
    <source>
        <strain evidence="1 2">LEGE 06226</strain>
    </source>
</reference>
<protein>
    <submittedName>
        <fullName evidence="1">Sigma-70 family RNA polymerase sigma factor</fullName>
    </submittedName>
</protein>
<name>A0ABR9UCV1_9CYAN</name>
<accession>A0ABR9UCV1</accession>